<keyword evidence="5" id="KW-0472">Membrane</keyword>
<evidence type="ECO:0000256" key="5">
    <source>
        <dbReference type="ARBA" id="ARBA00023136"/>
    </source>
</evidence>
<protein>
    <recommendedName>
        <fullName evidence="11">Lipoprotein</fullName>
    </recommendedName>
</protein>
<evidence type="ECO:0000256" key="1">
    <source>
        <dbReference type="ARBA" id="ARBA00004193"/>
    </source>
</evidence>
<keyword evidence="7" id="KW-0449">Lipoprotein</keyword>
<accession>A0ABZ2TN46</accession>
<keyword evidence="10" id="KW-1185">Reference proteome</keyword>
<keyword evidence="6" id="KW-0564">Palmitate</keyword>
<feature type="signal peptide" evidence="8">
    <location>
        <begin position="1"/>
        <end position="23"/>
    </location>
</feature>
<evidence type="ECO:0000313" key="10">
    <source>
        <dbReference type="Proteomes" id="UP001622612"/>
    </source>
</evidence>
<evidence type="ECO:0000256" key="2">
    <source>
        <dbReference type="ARBA" id="ARBA00022475"/>
    </source>
</evidence>
<evidence type="ECO:0008006" key="11">
    <source>
        <dbReference type="Google" id="ProtNLM"/>
    </source>
</evidence>
<evidence type="ECO:0000256" key="3">
    <source>
        <dbReference type="ARBA" id="ARBA00022729"/>
    </source>
</evidence>
<keyword evidence="2" id="KW-1003">Cell membrane</keyword>
<proteinExistence type="predicted"/>
<gene>
    <name evidence="9" type="ORF">LQ356_01330</name>
</gene>
<evidence type="ECO:0000256" key="6">
    <source>
        <dbReference type="ARBA" id="ARBA00023139"/>
    </source>
</evidence>
<evidence type="ECO:0000256" key="8">
    <source>
        <dbReference type="SAM" id="SignalP"/>
    </source>
</evidence>
<keyword evidence="4" id="KW-0677">Repeat</keyword>
<evidence type="ECO:0000256" key="7">
    <source>
        <dbReference type="ARBA" id="ARBA00023288"/>
    </source>
</evidence>
<feature type="chain" id="PRO_5046410115" description="Lipoprotein" evidence="8">
    <location>
        <begin position="24"/>
        <end position="400"/>
    </location>
</feature>
<dbReference type="Proteomes" id="UP001622612">
    <property type="component" value="Chromosome"/>
</dbReference>
<dbReference type="RefSeq" id="WP_405312030.1">
    <property type="nucleotide sequence ID" value="NZ_CP088155.1"/>
</dbReference>
<sequence>MKSKKIFLSLLPVVTLTSLPLVSASCDWLYDKPRTPKKPSLPDPTLPKRPEVNPADRFDNKLLYDIPVPKVPEHLKGKDIVGPHKLFHYIMNIHKLKVLDATGNETSEFESIDRKIERYNEALKVLEEYEDYVRKVRHIFDEKWENIKELAKKQKNLKYEKPFYDKWYANYQFFTESRLRDKDPELAGLTEEEKEEIQKENITALPLWLTVENFMNVFTEIFNMRRIIIELINLYKFMMKNVNNASKTLLEQLRAMGPDKLNQLKEIIQIRIIKGELVHLKVALEINDKLYSFSTPDLKFYYDKPSHYNKIINWVNEFINPLSYLLGFNTDNNDYFYDNKSPDFYRIREYFFGRKEYGSSAKGFTIGKLKKYNTETALKALEQWLNKYKNSFGIKYSSLK</sequence>
<comment type="subcellular location">
    <subcellularLocation>
        <location evidence="1">Cell membrane</location>
        <topology evidence="1">Lipid-anchor</topology>
    </subcellularLocation>
</comment>
<dbReference type="PROSITE" id="PS51257">
    <property type="entry name" value="PROKAR_LIPOPROTEIN"/>
    <property type="match status" value="1"/>
</dbReference>
<evidence type="ECO:0000256" key="4">
    <source>
        <dbReference type="ARBA" id="ARBA00022737"/>
    </source>
</evidence>
<keyword evidence="3 8" id="KW-0732">Signal</keyword>
<reference evidence="9" key="1">
    <citation type="submission" date="2021-11" db="EMBL/GenBank/DDBJ databases">
        <title>The first genome sequence of unculturable Mycoplasma faucium obtained by de novo assembly of metagenomic reads.</title>
        <authorList>
            <person name="Sabat A.J."/>
            <person name="Bathoorn E."/>
            <person name="Akkerboom V."/>
            <person name="Friedrich A.W."/>
        </authorList>
    </citation>
    <scope>NUCLEOTIDE SEQUENCE [LARGE SCALE GENOMIC DNA]</scope>
    <source>
        <strain evidence="9">UMCG-MFM1</strain>
    </source>
</reference>
<dbReference type="NCBIfam" id="NF033817">
    <property type="entry name" value="Mplas_variab_LP"/>
    <property type="match status" value="1"/>
</dbReference>
<dbReference type="InterPro" id="IPR049890">
    <property type="entry name" value="VlpA-F-like_signal"/>
</dbReference>
<name>A0ABZ2TN46_9BACT</name>
<dbReference type="EMBL" id="CP088155">
    <property type="protein sequence ID" value="WYM97527.1"/>
    <property type="molecule type" value="Genomic_DNA"/>
</dbReference>
<evidence type="ECO:0000313" key="9">
    <source>
        <dbReference type="EMBL" id="WYM97527.1"/>
    </source>
</evidence>
<organism evidence="9 10">
    <name type="scientific">Metamycoplasma faucium</name>
    <dbReference type="NCBI Taxonomy" id="56142"/>
    <lineage>
        <taxon>Bacteria</taxon>
        <taxon>Bacillati</taxon>
        <taxon>Mycoplasmatota</taxon>
        <taxon>Mycoplasmoidales</taxon>
        <taxon>Metamycoplasmataceae</taxon>
        <taxon>Metamycoplasma</taxon>
    </lineage>
</organism>